<dbReference type="InterPro" id="IPR011047">
    <property type="entry name" value="Quinoprotein_ADH-like_sf"/>
</dbReference>
<keyword evidence="3" id="KW-1185">Reference proteome</keyword>
<feature type="domain" description="Pyrrolo-quinoline quinone repeat" evidence="1">
    <location>
        <begin position="151"/>
        <end position="364"/>
    </location>
</feature>
<dbReference type="EMBL" id="VFOZ01000001">
    <property type="protein sequence ID" value="TQL98325.1"/>
    <property type="molecule type" value="Genomic_DNA"/>
</dbReference>
<dbReference type="Proteomes" id="UP000316096">
    <property type="component" value="Unassembled WGS sequence"/>
</dbReference>
<reference evidence="2 3" key="1">
    <citation type="submission" date="2019-06" db="EMBL/GenBank/DDBJ databases">
        <title>Sequencing the genomes of 1000 actinobacteria strains.</title>
        <authorList>
            <person name="Klenk H.-P."/>
        </authorList>
    </citation>
    <scope>NUCLEOTIDE SEQUENCE [LARGE SCALE GENOMIC DNA]</scope>
    <source>
        <strain evidence="2 3">DSM 102200</strain>
    </source>
</reference>
<comment type="caution">
    <text evidence="2">The sequence shown here is derived from an EMBL/GenBank/DDBJ whole genome shotgun (WGS) entry which is preliminary data.</text>
</comment>
<dbReference type="Pfam" id="PF13360">
    <property type="entry name" value="PQQ_2"/>
    <property type="match status" value="1"/>
</dbReference>
<dbReference type="SUPFAM" id="SSF50998">
    <property type="entry name" value="Quinoprotein alcohol dehydrogenase-like"/>
    <property type="match status" value="1"/>
</dbReference>
<dbReference type="InterPro" id="IPR015943">
    <property type="entry name" value="WD40/YVTN_repeat-like_dom_sf"/>
</dbReference>
<evidence type="ECO:0000259" key="1">
    <source>
        <dbReference type="Pfam" id="PF13360"/>
    </source>
</evidence>
<evidence type="ECO:0000313" key="2">
    <source>
        <dbReference type="EMBL" id="TQL98325.1"/>
    </source>
</evidence>
<dbReference type="RefSeq" id="WP_185792297.1">
    <property type="nucleotide sequence ID" value="NZ_VFOZ01000001.1"/>
</dbReference>
<proteinExistence type="predicted"/>
<dbReference type="Gene3D" id="2.130.10.10">
    <property type="entry name" value="YVTN repeat-like/Quinoprotein amine dehydrogenase"/>
    <property type="match status" value="1"/>
</dbReference>
<sequence length="595" mass="63218">MSTVESARSRWRAVPGVLATLVTIVCGAILADHLILQAEWWQVNRTVTHAPRPQLADLGPPPGPVTMSWQLSTPVGDSELPAYDRVAYAIMNGELVVVSGHGLTVRDARTGRERWHYYRGQWSLLGWARTGQVLIAYLERTGHRGKRLMVGLDAVSGTLLWRQRGDLPAATERTTLRWPAGGGVVIVTEDGRHTLYGRSATSGRRLWSKRLAHGCLLPEAVPYGSGSSETLAAFRLDCGARDRTLTLDPRTGRTLFVTNAAHAAVSVDGDVTAVFDGFGLYAYDRRGHAFLIRKGEDVCREMCPIGVTGGHLLVAYDLTGRPEDGMATRRLESVEIASGAMSWRRDMSGYTALSVAGGLLYGLRSRLADPLLPAGIDVIDPETGDGTTVPAPLVMRPGLDGVRPWLAAGGGLLYVAVPTARPRPYGGARLVALRGGVRGTGPPELAGVPAHDWPDACALLSKQDLPPGYSEVSSSAHVEGLRVPAGCTYRQRSRRERGASAVSAGPEREASTLSVTVQWVAADPSSAAALFWAARDTLSGVRDPVSAGDAAYGLGVPSGTVVMRVGRTIVTVTAGLSSTAKHLATLIAARLRTGS</sequence>
<name>A0A543CMJ6_9ACTN</name>
<dbReference type="AlphaFoldDB" id="A0A543CMJ6"/>
<organism evidence="2 3">
    <name type="scientific">Actinoallomurus bryophytorum</name>
    <dbReference type="NCBI Taxonomy" id="1490222"/>
    <lineage>
        <taxon>Bacteria</taxon>
        <taxon>Bacillati</taxon>
        <taxon>Actinomycetota</taxon>
        <taxon>Actinomycetes</taxon>
        <taxon>Streptosporangiales</taxon>
        <taxon>Thermomonosporaceae</taxon>
        <taxon>Actinoallomurus</taxon>
    </lineage>
</organism>
<evidence type="ECO:0000313" key="3">
    <source>
        <dbReference type="Proteomes" id="UP000316096"/>
    </source>
</evidence>
<dbReference type="InterPro" id="IPR002372">
    <property type="entry name" value="PQQ_rpt_dom"/>
</dbReference>
<accession>A0A543CMJ6</accession>
<protein>
    <submittedName>
        <fullName evidence="2">Putative pyrroloquinoline-quinone binding quinoprotein</fullName>
    </submittedName>
</protein>
<gene>
    <name evidence="2" type="ORF">FB559_3948</name>
</gene>